<dbReference type="GO" id="GO:0007165">
    <property type="term" value="P:signal transduction"/>
    <property type="evidence" value="ECO:0007669"/>
    <property type="project" value="TreeGrafter"/>
</dbReference>
<accession>A0AAD5LP54</accession>
<feature type="compositionally biased region" description="Acidic residues" evidence="1">
    <location>
        <begin position="2087"/>
        <end position="2118"/>
    </location>
</feature>
<protein>
    <recommendedName>
        <fullName evidence="2">Protein kinase domain-containing protein</fullName>
    </recommendedName>
</protein>
<sequence>MNLLQQVRRASTLNADANHRRVHVDANDGKLPPQSEPPPIGVGSAIVMPYKRGRVPPAGVAYERSERGSEGSTAADPGTATLNSRFFLAMLAPSADAAMAYLQVQPSGAFVLVQHDHELLVFIKFRPTVRRHVLIRAKDIKKIREDEVVQWGRAASHVAASGSTTDDPAPPSVNPRVASSSAMSMAPVHHLQLVEDAYRYLERCWTRFLPHVQAMIFELCSESYYMEETITQEDWTACLMSSRVPSVAFLAPESLGFYLFNTSSLCEHQSDHAASQVPQALPVRVLEFDFTRCQIALANGTYRPSAFSAAVQLAPKKWFESDITIAAIVENFIAPHCVRLKEARGQGSESASAFAIWDSNTDPLDDREVTQLYATLAICRAIIPGHALPDELLDAIRDLHMCFAACMAPSKRSSFLGTASSSIGGHALKPLRRPPQRWTTEKARVAAQLLPFYLELFLSAASSPELLHAATPGQSWTGVNTALLPRLVRALSADIVHMARHVDDATVTGLVHHLLHAFVLRSSLPSAVVRLVDALFLSSQHFRTLFLRAGGVSRLWNAVCAATRSKDDGATSSAIGGGHTSTPGSAATATAAVAAATAAAPTNEGPVPTADRHYASGLRSDAADPKGQRRSSLFGIRRKSHIRASRTVDRNSAMLLATAPHDATGDVHSQSKTPLLVFVRMDPRQVQTQLASALKESHFPHLSAASDRPVWQSMTSLVLHVTETLLSDPASLTWERDVMATLRLDGLYDRLHSELLRGSTAHVATTAPECDIRGRPVAAHDRVTSFVSGSAVTTALSPSAALLASDPQETRLQTAIECVGALYRLEVLRRRHASTVALGEKRYWYFFHVLRAPLRDFHEHTRDRLRALAARHHQAPGDDHVVPLSSNDTEAFLQDERDDAKRMASALRLLERVLPELPRPMTTEFVLVSLEDILRVANAMDSAIEYMPDAAPAFLARSRLLLNLLTVVLRRTDDVDLQLLLVRATASSGTCIPQMVLRLCQDVASDSTAVARSTMQLEVLRFVHAFLTLANAVPQLSALSECAELSHDDEFSREDRDVREQRKTMLMSNVLSPGHGIVDDDELLWGIVQDVFLWDATSAGDVRPRPRFATLPIAERLLMDDDADDAHSSQFDVDAMSTVLAIRQFLYLSTILDGYSMSLTAGKLVHFHWKSLERLSSRPLPVASIAAQTLAARHLECLLVLAPRRSSTPSIDTAFLAVRAVGSLLETLDNCPASTPPQVAANIESVPDAAPNVPALDLGQLGSRAASFSRRRQSVDLSPALLRSCPDLHALTVLVVLACLIEGSRLDERLVPRYFVPVDNETSAPGSDPSAQVAAAMPREDVLWRLQRHLEDTGTPTAVHVAIRERLQSCTILGLCGSAARADAMRTLATLVLPNSFHSALYSLPKPPDVSAERDPDVAAPDGRTYLAKGAFAAVYRASSPFLSYSSESSGPAIKVLAHQRCSGELCVAAEVFHEVTVLRRLRGNHAATQLLDFGSRRDTQSFELVLECCDATLADWRRSLAASNAPFRAVVQLSLEVFVALGRVLQRVHAQSVCHFDIKSDNVLLRVPCDALSLRLVSDDADDARNESLESLLCLADFGEALMDVPVDGVQLSRTRGTEAIKSPEMLRVKGDGRKSEARISRASDVWSFGCLLFELLTQQLMFGGDDWAALFAHLAAEHGAPSVRADHREALLAALAPTTDDERNAVDALVQFLESILVRDAARRPTLSVVIRNAERLLSDSIRALPTGPEELRFAAALRQSVPVQPADPELLPMAPSREEEAAPAPVVDRNGNGERDDEQDEDGGEEDEDEGEDENERRDRGQEEVVVHRRASHARRVSVTALVVVLTPEQRMALTRLDDALRLRRCATERPFHNAIARLSPQFYLAQGVDWLGPPHEQPSYWGAPLRTEAEDARGRSRLRRPTRASLSELERQTEQAFHHYVYVCFDESQDRRHGSSSSSSTVGAGGSVALLDSSVAAASMSSHGGRAPTLRSSSFLEIVEGVRRTFVYVNRALLLGCLRAGHAPRGSGPVSSVATAGTTHLVALLLQYSRGLLTSLHRRVRQRHERVLVVPVDLVSATRELLDDPLDGGELDEDSDSDDAMLERENEDQDDDEGGGSARLQQLTHFASALLLHFLVMGCGVTPLRAVAAFTRECLGAVCLAPPATILQQLQDCYLQRQALRRCAAREQWTQRQRHVLSCHCGDKVLAVPMAVLAGATPWPAPEAEAWRRWQMTVLSGALEDELNRDPLTLDHPQHAAVEPRPWLIVDSLSVERLESQLRATLHRVLGASAPAATVPQASTNPRRSSLTTFLSRHMAPSTPAVSGAASNSTARSVRDHVHQVVHGLQAVPGGGASSDKWALLACGMCGSALCAVDATAARIALPVAASSTATLS</sequence>
<dbReference type="SUPFAM" id="SSF56112">
    <property type="entry name" value="Protein kinase-like (PK-like)"/>
    <property type="match status" value="1"/>
</dbReference>
<organism evidence="3 4">
    <name type="scientific">Pythium insidiosum</name>
    <name type="common">Pythiosis disease agent</name>
    <dbReference type="NCBI Taxonomy" id="114742"/>
    <lineage>
        <taxon>Eukaryota</taxon>
        <taxon>Sar</taxon>
        <taxon>Stramenopiles</taxon>
        <taxon>Oomycota</taxon>
        <taxon>Peronosporomycetes</taxon>
        <taxon>Pythiales</taxon>
        <taxon>Pythiaceae</taxon>
        <taxon>Pythium</taxon>
    </lineage>
</organism>
<name>A0AAD5LP54_PYTIN</name>
<dbReference type="PANTHER" id="PTHR48011:SF4">
    <property type="entry name" value="MITOGEN-ACTIVATED PROTEIN KINASE KINASE KINASE 19"/>
    <property type="match status" value="1"/>
</dbReference>
<evidence type="ECO:0000259" key="2">
    <source>
        <dbReference type="PROSITE" id="PS50011"/>
    </source>
</evidence>
<feature type="region of interest" description="Disordered" evidence="1">
    <location>
        <begin position="2087"/>
        <end position="2121"/>
    </location>
</feature>
<feature type="compositionally biased region" description="Basic and acidic residues" evidence="1">
    <location>
        <begin position="1818"/>
        <end position="1830"/>
    </location>
</feature>
<keyword evidence="4" id="KW-1185">Reference proteome</keyword>
<comment type="caution">
    <text evidence="3">The sequence shown here is derived from an EMBL/GenBank/DDBJ whole genome shotgun (WGS) entry which is preliminary data.</text>
</comment>
<dbReference type="PANTHER" id="PTHR48011">
    <property type="entry name" value="CCR4-NOT TRANSCRIPTIONAL COMPLEX SUBUNIT CAF120-RELATED"/>
    <property type="match status" value="1"/>
</dbReference>
<dbReference type="EMBL" id="JAKCXM010000017">
    <property type="protein sequence ID" value="KAJ0407823.1"/>
    <property type="molecule type" value="Genomic_DNA"/>
</dbReference>
<proteinExistence type="predicted"/>
<dbReference type="Proteomes" id="UP001209570">
    <property type="component" value="Unassembled WGS sequence"/>
</dbReference>
<dbReference type="InterPro" id="IPR052751">
    <property type="entry name" value="Plant_MAPKKK"/>
</dbReference>
<reference evidence="3" key="1">
    <citation type="submission" date="2021-12" db="EMBL/GenBank/DDBJ databases">
        <title>Prjna785345.</title>
        <authorList>
            <person name="Rujirawat T."/>
            <person name="Krajaejun T."/>
        </authorList>
    </citation>
    <scope>NUCLEOTIDE SEQUENCE</scope>
    <source>
        <strain evidence="3">Pi057C3</strain>
    </source>
</reference>
<dbReference type="GO" id="GO:0005524">
    <property type="term" value="F:ATP binding"/>
    <property type="evidence" value="ECO:0007669"/>
    <property type="project" value="InterPro"/>
</dbReference>
<feature type="region of interest" description="Disordered" evidence="1">
    <location>
        <begin position="598"/>
        <end position="636"/>
    </location>
</feature>
<dbReference type="InterPro" id="IPR011009">
    <property type="entry name" value="Kinase-like_dom_sf"/>
</dbReference>
<feature type="region of interest" description="Disordered" evidence="1">
    <location>
        <begin position="1767"/>
        <end position="1832"/>
    </location>
</feature>
<dbReference type="PROSITE" id="PS50011">
    <property type="entry name" value="PROTEIN_KINASE_DOM"/>
    <property type="match status" value="1"/>
</dbReference>
<dbReference type="InterPro" id="IPR000719">
    <property type="entry name" value="Prot_kinase_dom"/>
</dbReference>
<dbReference type="GO" id="GO:0004672">
    <property type="term" value="F:protein kinase activity"/>
    <property type="evidence" value="ECO:0007669"/>
    <property type="project" value="InterPro"/>
</dbReference>
<gene>
    <name evidence="3" type="ORF">P43SY_008284</name>
</gene>
<feature type="compositionally biased region" description="Acidic residues" evidence="1">
    <location>
        <begin position="1798"/>
        <end position="1817"/>
    </location>
</feature>
<dbReference type="Pfam" id="PF00069">
    <property type="entry name" value="Pkinase"/>
    <property type="match status" value="1"/>
</dbReference>
<feature type="domain" description="Protein kinase" evidence="2">
    <location>
        <begin position="1421"/>
        <end position="1740"/>
    </location>
</feature>
<evidence type="ECO:0000313" key="4">
    <source>
        <dbReference type="Proteomes" id="UP001209570"/>
    </source>
</evidence>
<dbReference type="PROSITE" id="PS00108">
    <property type="entry name" value="PROTEIN_KINASE_ST"/>
    <property type="match status" value="1"/>
</dbReference>
<dbReference type="SMART" id="SM00220">
    <property type="entry name" value="S_TKc"/>
    <property type="match status" value="1"/>
</dbReference>
<evidence type="ECO:0000313" key="3">
    <source>
        <dbReference type="EMBL" id="KAJ0407823.1"/>
    </source>
</evidence>
<dbReference type="InterPro" id="IPR008271">
    <property type="entry name" value="Ser/Thr_kinase_AS"/>
</dbReference>
<dbReference type="Gene3D" id="1.10.510.10">
    <property type="entry name" value="Transferase(Phosphotransferase) domain 1"/>
    <property type="match status" value="1"/>
</dbReference>
<evidence type="ECO:0000256" key="1">
    <source>
        <dbReference type="SAM" id="MobiDB-lite"/>
    </source>
</evidence>